<accession>A0A9X3E9K1</accession>
<evidence type="ECO:0000313" key="1">
    <source>
        <dbReference type="EMBL" id="MCX7579407.1"/>
    </source>
</evidence>
<reference evidence="1" key="1">
    <citation type="submission" date="2018-08" db="EMBL/GenBank/DDBJ databases">
        <title>Draft genome sequences of Leuconostoc spp. and Weissella spp. with biocontrol potential.</title>
        <authorList>
            <person name="Lo R."/>
            <person name="Ho V.T.T."/>
            <person name="Turner M.S."/>
        </authorList>
    </citation>
    <scope>NUCLEOTIDE SEQUENCE</scope>
    <source>
        <strain evidence="1">156</strain>
    </source>
</reference>
<gene>
    <name evidence="1" type="ORF">D0502_08455</name>
</gene>
<organism evidence="1 2">
    <name type="scientific">Leuconostoc falkenbergense</name>
    <dbReference type="NCBI Taxonomy" id="2766470"/>
    <lineage>
        <taxon>Bacteria</taxon>
        <taxon>Bacillati</taxon>
        <taxon>Bacillota</taxon>
        <taxon>Bacilli</taxon>
        <taxon>Lactobacillales</taxon>
        <taxon>Lactobacillaceae</taxon>
        <taxon>Leuconostoc</taxon>
    </lineage>
</organism>
<protein>
    <submittedName>
        <fullName evidence="1">Uncharacterized protein</fullName>
    </submittedName>
</protein>
<comment type="caution">
    <text evidence="1">The sequence shown here is derived from an EMBL/GenBank/DDBJ whole genome shotgun (WGS) entry which is preliminary data.</text>
</comment>
<dbReference type="EMBL" id="QVOQ01000020">
    <property type="protein sequence ID" value="MCX7579407.1"/>
    <property type="molecule type" value="Genomic_DNA"/>
</dbReference>
<proteinExistence type="predicted"/>
<evidence type="ECO:0000313" key="2">
    <source>
        <dbReference type="Proteomes" id="UP001080333"/>
    </source>
</evidence>
<dbReference type="Proteomes" id="UP001080333">
    <property type="component" value="Unassembled WGS sequence"/>
</dbReference>
<dbReference type="RefSeq" id="WP_267287266.1">
    <property type="nucleotide sequence ID" value="NZ_QVOQ01000020.1"/>
</dbReference>
<dbReference type="AlphaFoldDB" id="A0A9X3E9K1"/>
<sequence length="88" mass="10710">MSKSGYIVQIKNEYFFLNNITQDASKAYSYKLEELADTDWVKRYDPKYDNPQYRQRLRDTIIKRISYLYRENVGRFFVLVNHGKMIEI</sequence>
<name>A0A9X3E9K1_9LACO</name>